<organism evidence="2 3">
    <name type="scientific">Paenibacillus alginolyticus</name>
    <dbReference type="NCBI Taxonomy" id="59839"/>
    <lineage>
        <taxon>Bacteria</taxon>
        <taxon>Bacillati</taxon>
        <taxon>Bacillota</taxon>
        <taxon>Bacilli</taxon>
        <taxon>Bacillales</taxon>
        <taxon>Paenibacillaceae</taxon>
        <taxon>Paenibacillus</taxon>
    </lineage>
</organism>
<gene>
    <name evidence="2" type="ORF">M5X19_15125</name>
</gene>
<feature type="region of interest" description="Disordered" evidence="1">
    <location>
        <begin position="1"/>
        <end position="21"/>
    </location>
</feature>
<name>A0ABT4GDN8_9BACL</name>
<keyword evidence="3" id="KW-1185">Reference proteome</keyword>
<feature type="compositionally biased region" description="Basic and acidic residues" evidence="1">
    <location>
        <begin position="1"/>
        <end position="14"/>
    </location>
</feature>
<evidence type="ECO:0000313" key="2">
    <source>
        <dbReference type="EMBL" id="MCY9694224.1"/>
    </source>
</evidence>
<comment type="caution">
    <text evidence="2">The sequence shown here is derived from an EMBL/GenBank/DDBJ whole genome shotgun (WGS) entry which is preliminary data.</text>
</comment>
<protein>
    <submittedName>
        <fullName evidence="2">Uncharacterized protein</fullName>
    </submittedName>
</protein>
<accession>A0ABT4GDN8</accession>
<evidence type="ECO:0000256" key="1">
    <source>
        <dbReference type="SAM" id="MobiDB-lite"/>
    </source>
</evidence>
<sequence length="60" mass="6968">MKKKRTDLFEENKQQPKIKHTPVRIPTSSIDAIFSAANYYPKRRSFNLSLDLSNPKIAAY</sequence>
<evidence type="ECO:0000313" key="3">
    <source>
        <dbReference type="Proteomes" id="UP001527099"/>
    </source>
</evidence>
<dbReference type="EMBL" id="JAMDMX010000046">
    <property type="protein sequence ID" value="MCY9694224.1"/>
    <property type="molecule type" value="Genomic_DNA"/>
</dbReference>
<dbReference type="RefSeq" id="WP_268615987.1">
    <property type="nucleotide sequence ID" value="NZ_JAMDMX010000046.1"/>
</dbReference>
<proteinExistence type="predicted"/>
<reference evidence="2 3" key="1">
    <citation type="submission" date="2022-05" db="EMBL/GenBank/DDBJ databases">
        <title>Genome Sequencing of Bee-Associated Microbes.</title>
        <authorList>
            <person name="Dunlap C."/>
        </authorList>
    </citation>
    <scope>NUCLEOTIDE SEQUENCE [LARGE SCALE GENOMIC DNA]</scope>
    <source>
        <strain evidence="2 3">NRRL B-14421</strain>
    </source>
</reference>
<dbReference type="Proteomes" id="UP001527099">
    <property type="component" value="Unassembled WGS sequence"/>
</dbReference>